<dbReference type="STRING" id="27342.A0A0H2S103"/>
<dbReference type="Proteomes" id="UP000053477">
    <property type="component" value="Unassembled WGS sequence"/>
</dbReference>
<dbReference type="InParanoid" id="A0A0H2S103"/>
<dbReference type="EMBL" id="KQ086019">
    <property type="protein sequence ID" value="KLO10711.1"/>
    <property type="molecule type" value="Genomic_DNA"/>
</dbReference>
<dbReference type="OrthoDB" id="5592585at2759"/>
<keyword evidence="3" id="KW-1185">Reference proteome</keyword>
<reference evidence="2 3" key="1">
    <citation type="submission" date="2015-04" db="EMBL/GenBank/DDBJ databases">
        <title>Complete genome sequence of Schizopora paradoxa KUC8140, a cosmopolitan wood degrader in East Asia.</title>
        <authorList>
            <consortium name="DOE Joint Genome Institute"/>
            <person name="Min B."/>
            <person name="Park H."/>
            <person name="Jang Y."/>
            <person name="Kim J.-J."/>
            <person name="Kim K.H."/>
            <person name="Pangilinan J."/>
            <person name="Lipzen A."/>
            <person name="Riley R."/>
            <person name="Grigoriev I.V."/>
            <person name="Spatafora J.W."/>
            <person name="Choi I.-G."/>
        </authorList>
    </citation>
    <scope>NUCLEOTIDE SEQUENCE [LARGE SCALE GENOMIC DNA]</scope>
    <source>
        <strain evidence="2 3">KUC8140</strain>
    </source>
</reference>
<sequence>MSENDDHPNLTLTTLRDIFPRVNPKHLIGERALLVLGNLQGEGITANIVRSKSRDLQFEPLSYYHGQDDSLITQCLIADQLDSTSLIEDLIVSKSSAMRDISQIASIANSQAKTDRLIEYHLQHIHESHPALITRSIQLISLWNHHSGHRGIKALKTFKLPFVSPEVLSKLTSKRNLVRVLGLLLPHHEEQCAVIYANPNVPTQCPVFYFAEVLVDGEAREVAIKETWSGFCESREDVPFSRRFCRKIGSFIHGAAAINSKSASCTLDAGHCAISTPSTGVETRCHVRHALQSLAPSLRDFSSTKEILVAIVDMIDVVRAAYDNDLQLGNFGLGDILLFNDQGGRRGILVDHTAALSFERLRYEGYKGSGPFMATDLLENDLDYPHYPHTFLHDIESLFYIMWWLMTLYDGPGRPRYISRDSEFYSNTIGALCQEYTSLPYAAKTKRGMFEDTNVQSLAPYFREMPMVNRLDDLRVFLFHPRKWHEDSDLKRLDRYWMGWKDLPEIEAEYKKIPIYMRPPSLVYESVLGILLELVASEELTEGGTALSNEVVEESDVMVDVHEVSTKFCAQCAVKPLFDESMWSSLVNQTWKENFEKVSWRYNAIQKYHWYLEHHFNFHLNANPVCEEPPLKRMKLKYAV</sequence>
<accession>A0A0H2S103</accession>
<protein>
    <recommendedName>
        <fullName evidence="1">Fungal-type protein kinase domain-containing protein</fullName>
    </recommendedName>
</protein>
<dbReference type="SUPFAM" id="SSF56112">
    <property type="entry name" value="Protein kinase-like (PK-like)"/>
    <property type="match status" value="1"/>
</dbReference>
<dbReference type="AlphaFoldDB" id="A0A0H2S103"/>
<organism evidence="2 3">
    <name type="scientific">Schizopora paradoxa</name>
    <dbReference type="NCBI Taxonomy" id="27342"/>
    <lineage>
        <taxon>Eukaryota</taxon>
        <taxon>Fungi</taxon>
        <taxon>Dikarya</taxon>
        <taxon>Basidiomycota</taxon>
        <taxon>Agaricomycotina</taxon>
        <taxon>Agaricomycetes</taxon>
        <taxon>Hymenochaetales</taxon>
        <taxon>Schizoporaceae</taxon>
        <taxon>Schizopora</taxon>
    </lineage>
</organism>
<evidence type="ECO:0000259" key="1">
    <source>
        <dbReference type="Pfam" id="PF17667"/>
    </source>
</evidence>
<gene>
    <name evidence="2" type="ORF">SCHPADRAFT_999400</name>
</gene>
<dbReference type="InterPro" id="IPR011009">
    <property type="entry name" value="Kinase-like_dom_sf"/>
</dbReference>
<feature type="domain" description="Fungal-type protein kinase" evidence="1">
    <location>
        <begin position="265"/>
        <end position="405"/>
    </location>
</feature>
<evidence type="ECO:0000313" key="3">
    <source>
        <dbReference type="Proteomes" id="UP000053477"/>
    </source>
</evidence>
<name>A0A0H2S103_9AGAM</name>
<proteinExistence type="predicted"/>
<dbReference type="Pfam" id="PF17667">
    <property type="entry name" value="Pkinase_fungal"/>
    <property type="match status" value="1"/>
</dbReference>
<dbReference type="InterPro" id="IPR040976">
    <property type="entry name" value="Pkinase_fungal"/>
</dbReference>
<evidence type="ECO:0000313" key="2">
    <source>
        <dbReference type="EMBL" id="KLO10711.1"/>
    </source>
</evidence>